<dbReference type="PANTHER" id="PTHR46268:SF15">
    <property type="entry name" value="UNIVERSAL STRESS PROTEIN HP_0031"/>
    <property type="match status" value="1"/>
</dbReference>
<protein>
    <submittedName>
        <fullName evidence="3">Universal stress protein</fullName>
    </submittedName>
</protein>
<proteinExistence type="inferred from homology"/>
<dbReference type="InterPro" id="IPR006015">
    <property type="entry name" value="Universal_stress_UspA"/>
</dbReference>
<reference evidence="3 4" key="1">
    <citation type="submission" date="2020-02" db="EMBL/GenBank/DDBJ databases">
        <title>Genome sequence of the type strain DSM 27180 of Arthrobacter silviterrae.</title>
        <authorList>
            <person name="Gao J."/>
            <person name="Sun J."/>
        </authorList>
    </citation>
    <scope>NUCLEOTIDE SEQUENCE [LARGE SCALE GENOMIC DNA]</scope>
    <source>
        <strain evidence="3 4">DSM 27180</strain>
    </source>
</reference>
<keyword evidence="4" id="KW-1185">Reference proteome</keyword>
<feature type="domain" description="UspA" evidence="2">
    <location>
        <begin position="3"/>
        <end position="135"/>
    </location>
</feature>
<dbReference type="PRINTS" id="PR01438">
    <property type="entry name" value="UNVRSLSTRESS"/>
</dbReference>
<evidence type="ECO:0000313" key="3">
    <source>
        <dbReference type="EMBL" id="NGN84226.1"/>
    </source>
</evidence>
<sequence length="291" mass="29788">MPSTIVVGIDGSPASRAAADWAARRAQRYGSEMRLVLTVPDIWDPHEACPTTDGIEPAVRALDAEKDRLASIFPGAIIHTAVRRGEPAMVLGELSHDAGMVVVGSDKPADAHGEGFGAVGLQLVTRSDCTVAIIPNDDPRGAGVVAGIDGSPEAERALRVAAGEAEMSGQALTVVHAVGDAVSGRPGQSRSPSVQPGAAEAGTRLLDAAVATARARHPRLEIHRILDTRHGPAEALANAAAGAGLVVVGSRGRESIMHVRPGAMGSVIQARIPCPLLVTSGPVGKFLVGTK</sequence>
<dbReference type="EMBL" id="JAAKZI010000020">
    <property type="protein sequence ID" value="NGN84226.1"/>
    <property type="molecule type" value="Genomic_DNA"/>
</dbReference>
<accession>A0ABX0DC93</accession>
<dbReference type="SUPFAM" id="SSF52402">
    <property type="entry name" value="Adenine nucleotide alpha hydrolases-like"/>
    <property type="match status" value="2"/>
</dbReference>
<dbReference type="RefSeq" id="WP_165182448.1">
    <property type="nucleotide sequence ID" value="NZ_JAAKZI010000020.1"/>
</dbReference>
<comment type="similarity">
    <text evidence="1">Belongs to the universal stress protein A family.</text>
</comment>
<dbReference type="InterPro" id="IPR006016">
    <property type="entry name" value="UspA"/>
</dbReference>
<dbReference type="Gene3D" id="3.40.50.620">
    <property type="entry name" value="HUPs"/>
    <property type="match status" value="2"/>
</dbReference>
<dbReference type="Pfam" id="PF00582">
    <property type="entry name" value="Usp"/>
    <property type="match status" value="2"/>
</dbReference>
<feature type="domain" description="UspA" evidence="2">
    <location>
        <begin position="144"/>
        <end position="279"/>
    </location>
</feature>
<dbReference type="Proteomes" id="UP000479226">
    <property type="component" value="Unassembled WGS sequence"/>
</dbReference>
<name>A0ABX0DC93_9MICC</name>
<evidence type="ECO:0000256" key="1">
    <source>
        <dbReference type="ARBA" id="ARBA00008791"/>
    </source>
</evidence>
<evidence type="ECO:0000313" key="4">
    <source>
        <dbReference type="Proteomes" id="UP000479226"/>
    </source>
</evidence>
<evidence type="ECO:0000259" key="2">
    <source>
        <dbReference type="Pfam" id="PF00582"/>
    </source>
</evidence>
<dbReference type="PANTHER" id="PTHR46268">
    <property type="entry name" value="STRESS RESPONSE PROTEIN NHAX"/>
    <property type="match status" value="1"/>
</dbReference>
<gene>
    <name evidence="3" type="ORF">G6N77_12265</name>
</gene>
<comment type="caution">
    <text evidence="3">The sequence shown here is derived from an EMBL/GenBank/DDBJ whole genome shotgun (WGS) entry which is preliminary data.</text>
</comment>
<organism evidence="3 4">
    <name type="scientific">Arthrobacter silviterrae</name>
    <dbReference type="NCBI Taxonomy" id="2026658"/>
    <lineage>
        <taxon>Bacteria</taxon>
        <taxon>Bacillati</taxon>
        <taxon>Actinomycetota</taxon>
        <taxon>Actinomycetes</taxon>
        <taxon>Micrococcales</taxon>
        <taxon>Micrococcaceae</taxon>
        <taxon>Arthrobacter</taxon>
    </lineage>
</organism>
<dbReference type="InterPro" id="IPR014729">
    <property type="entry name" value="Rossmann-like_a/b/a_fold"/>
</dbReference>